<name>A0A655BMM7_SALET</name>
<dbReference type="Proteomes" id="UP000042394">
    <property type="component" value="Unassembled WGS sequence"/>
</dbReference>
<dbReference type="Proteomes" id="UP000041314">
    <property type="component" value="Unassembled WGS sequence"/>
</dbReference>
<dbReference type="AlphaFoldDB" id="A0A655BMM7"/>
<proteinExistence type="predicted"/>
<protein>
    <submittedName>
        <fullName evidence="1">Uncharacterized protein</fullName>
    </submittedName>
</protein>
<dbReference type="EMBL" id="CQPD01000075">
    <property type="protein sequence ID" value="CNV22154.1"/>
    <property type="molecule type" value="Genomic_DNA"/>
</dbReference>
<reference evidence="3 4" key="1">
    <citation type="submission" date="2015-03" db="EMBL/GenBank/DDBJ databases">
        <authorList>
            <consortium name="Pathogen Informatics"/>
        </authorList>
    </citation>
    <scope>NUCLEOTIDE SEQUENCE [LARGE SCALE GENOMIC DNA]</scope>
    <source>
        <strain evidence="1 3">A1104</strain>
        <strain evidence="2 4">D4891</strain>
    </source>
</reference>
<organism evidence="1 3">
    <name type="scientific">Salmonella enterica subsp. enterica serovar Bovismorbificans</name>
    <dbReference type="NCBI Taxonomy" id="58097"/>
    <lineage>
        <taxon>Bacteria</taxon>
        <taxon>Pseudomonadati</taxon>
        <taxon>Pseudomonadota</taxon>
        <taxon>Gammaproteobacteria</taxon>
        <taxon>Enterobacterales</taxon>
        <taxon>Enterobacteriaceae</taxon>
        <taxon>Salmonella</taxon>
    </lineage>
</organism>
<gene>
    <name evidence="1" type="ORF">ERS008198_00300</name>
    <name evidence="2" type="ORF">ERS008207_04637</name>
</gene>
<dbReference type="EMBL" id="CQPA01000002">
    <property type="protein sequence ID" value="CNT60110.1"/>
    <property type="molecule type" value="Genomic_DNA"/>
</dbReference>
<sequence>MIAVGHFAGKGRKAVFSAVTSIRLKPGKNFTYGLNGQLRYQRFDPGARANQRLAGVVAAFTRLYRHTVIIMVNMAYRAVE</sequence>
<accession>A0A655BMM7</accession>
<evidence type="ECO:0000313" key="1">
    <source>
        <dbReference type="EMBL" id="CNT60110.1"/>
    </source>
</evidence>
<evidence type="ECO:0000313" key="2">
    <source>
        <dbReference type="EMBL" id="CNV22154.1"/>
    </source>
</evidence>
<evidence type="ECO:0000313" key="3">
    <source>
        <dbReference type="Proteomes" id="UP000041314"/>
    </source>
</evidence>
<evidence type="ECO:0000313" key="4">
    <source>
        <dbReference type="Proteomes" id="UP000042394"/>
    </source>
</evidence>